<proteinExistence type="predicted"/>
<dbReference type="AlphaFoldDB" id="A0A832WQH5"/>
<keyword evidence="1" id="KW-0812">Transmembrane</keyword>
<feature type="transmembrane region" description="Helical" evidence="1">
    <location>
        <begin position="415"/>
        <end position="433"/>
    </location>
</feature>
<evidence type="ECO:0000256" key="1">
    <source>
        <dbReference type="SAM" id="Phobius"/>
    </source>
</evidence>
<protein>
    <recommendedName>
        <fullName evidence="4">Thermopsin</fullName>
    </recommendedName>
</protein>
<dbReference type="GeneID" id="1460324"/>
<organism evidence="2 3">
    <name type="scientific">Sulfurisphaera tokodaii</name>
    <dbReference type="NCBI Taxonomy" id="111955"/>
    <lineage>
        <taxon>Archaea</taxon>
        <taxon>Thermoproteota</taxon>
        <taxon>Thermoprotei</taxon>
        <taxon>Sulfolobales</taxon>
        <taxon>Sulfolobaceae</taxon>
        <taxon>Sulfurisphaera</taxon>
    </lineage>
</organism>
<gene>
    <name evidence="2" type="ORF">HA332_01875</name>
</gene>
<evidence type="ECO:0000313" key="2">
    <source>
        <dbReference type="EMBL" id="HII73162.1"/>
    </source>
</evidence>
<accession>A0A832WQH5</accession>
<keyword evidence="1" id="KW-0472">Membrane</keyword>
<reference evidence="2" key="1">
    <citation type="journal article" date="2020" name="bioRxiv">
        <title>A rank-normalized archaeal taxonomy based on genome phylogeny resolves widespread incomplete and uneven classifications.</title>
        <authorList>
            <person name="Rinke C."/>
            <person name="Chuvochina M."/>
            <person name="Mussig A.J."/>
            <person name="Chaumeil P.-A."/>
            <person name="Waite D.W."/>
            <person name="Whitman W.B."/>
            <person name="Parks D.H."/>
            <person name="Hugenholtz P."/>
        </authorList>
    </citation>
    <scope>NUCLEOTIDE SEQUENCE</scope>
    <source>
        <strain evidence="2">UBA8838</strain>
    </source>
</reference>
<dbReference type="RefSeq" id="WP_010980327.1">
    <property type="nucleotide sequence ID" value="NZ_BAABQO010000001.1"/>
</dbReference>
<sequence length="436" mass="50219">MIKSILLLLLILPLPLIIANSLPTIYNNYDHVQVINNITIYKNLEYKIVLEKSVTVNETQSSIVNKTTTTTTVKPTTVQKVISSYIVNYTVTNITGTTINVTISGNFTKNFTFIQQGNHSINLFTDIMNVKYPYILPFLLLNNTYALVTGSTYVMFFVKMQNYTINGKNITAYDYFIVYNSSYFQEYEILYNGYLANYSTTYNGSTLIMSLLNYYNEFNITLNSNTNSYLSQPYLYIEYLYSSASKTLQASNYVEAYYPLIAGNYVGQIVYLLYPHEGKLVEPETFYGLNVNFELYFKPINDLVLTFMPSNDTTITWNGRLFSYVNITPMKLVNGSIVNTMLYRNVSTNTTVYLYFSQQSHILLEELIYSNLLHNYTIKLDYLGNQFVSLDQNYINVTFTTYKTLPYSLVNFNEGLVIAIVFTVIVSAIIILFRQR</sequence>
<dbReference type="OMA" id="TVWGILG"/>
<dbReference type="EMBL" id="DUJO01000008">
    <property type="protein sequence ID" value="HII73162.1"/>
    <property type="molecule type" value="Genomic_DNA"/>
</dbReference>
<keyword evidence="1" id="KW-1133">Transmembrane helix</keyword>
<evidence type="ECO:0000313" key="3">
    <source>
        <dbReference type="Proteomes" id="UP000646844"/>
    </source>
</evidence>
<dbReference type="Proteomes" id="UP000646844">
    <property type="component" value="Unassembled WGS sequence"/>
</dbReference>
<name>A0A832WQH5_9CREN</name>
<comment type="caution">
    <text evidence="2">The sequence shown here is derived from an EMBL/GenBank/DDBJ whole genome shotgun (WGS) entry which is preliminary data.</text>
</comment>
<evidence type="ECO:0008006" key="4">
    <source>
        <dbReference type="Google" id="ProtNLM"/>
    </source>
</evidence>